<dbReference type="Proteomes" id="UP000032229">
    <property type="component" value="Chromosome"/>
</dbReference>
<proteinExistence type="predicted"/>
<sequence>MESVIKSEICKDVKKELNYSFGNVYIFSNFVVSEINEGVNFNWHDHGEKIVEDVTYYLGNDGSEIIYISNRVNDYSVVATDWLKYFSSSYRLKAYFIISNSRVGYINSKIENLFFNNRIKHFISLTEAIHWIDTKLVNTPK</sequence>
<dbReference type="KEGG" id="sze:AW14_09470"/>
<keyword evidence="2" id="KW-1185">Reference proteome</keyword>
<reference evidence="1 2" key="1">
    <citation type="submission" date="2014-02" db="EMBL/GenBank/DDBJ databases">
        <authorList>
            <person name="Young C.-C."/>
            <person name="Hameed A."/>
            <person name="Huang H.-C."/>
            <person name="Shahina M."/>
        </authorList>
    </citation>
    <scope>NUCLEOTIDE SEQUENCE [LARGE SCALE GENOMIC DNA]</scope>
    <source>
        <strain evidence="1 2">CC-SAMT-1</strain>
    </source>
</reference>
<dbReference type="STRING" id="1454006.AW14_09470"/>
<evidence type="ECO:0008006" key="3">
    <source>
        <dbReference type="Google" id="ProtNLM"/>
    </source>
</evidence>
<evidence type="ECO:0000313" key="2">
    <source>
        <dbReference type="Proteomes" id="UP000032229"/>
    </source>
</evidence>
<dbReference type="HOGENOM" id="CLU_149784_0_0_10"/>
<organism evidence="1 2">
    <name type="scientific">Siansivirga zeaxanthinifaciens CC-SAMT-1</name>
    <dbReference type="NCBI Taxonomy" id="1454006"/>
    <lineage>
        <taxon>Bacteria</taxon>
        <taxon>Pseudomonadati</taxon>
        <taxon>Bacteroidota</taxon>
        <taxon>Flavobacteriia</taxon>
        <taxon>Flavobacteriales</taxon>
        <taxon>Flavobacteriaceae</taxon>
        <taxon>Siansivirga</taxon>
    </lineage>
</organism>
<accession>A0A0C5WLW4</accession>
<gene>
    <name evidence="1" type="ORF">AW14_09470</name>
</gene>
<dbReference type="EMBL" id="CP007202">
    <property type="protein sequence ID" value="AJR03810.1"/>
    <property type="molecule type" value="Genomic_DNA"/>
</dbReference>
<dbReference type="AlphaFoldDB" id="A0A0C5WLW4"/>
<evidence type="ECO:0000313" key="1">
    <source>
        <dbReference type="EMBL" id="AJR03810.1"/>
    </source>
</evidence>
<dbReference type="PATRIC" id="fig|1454006.5.peg.1875"/>
<protein>
    <recommendedName>
        <fullName evidence="3">STAS/SEC14 domain-containing protein</fullName>
    </recommendedName>
</protein>
<name>A0A0C5WLW4_9FLAO</name>